<dbReference type="AlphaFoldDB" id="A0A1H1ZP09"/>
<feature type="signal peptide" evidence="1">
    <location>
        <begin position="1"/>
        <end position="32"/>
    </location>
</feature>
<dbReference type="STRING" id="630515.SAMN04489812_5325"/>
<evidence type="ECO:0000256" key="1">
    <source>
        <dbReference type="SAM" id="SignalP"/>
    </source>
</evidence>
<evidence type="ECO:0000313" key="3">
    <source>
        <dbReference type="Proteomes" id="UP000199103"/>
    </source>
</evidence>
<keyword evidence="3" id="KW-1185">Reference proteome</keyword>
<sequence length="208" mass="23336">MIKLWRRFGVRTGALLTVLLAVTLTTSEQADAATHVVKDTRRDVYAIKGDDGQHLVNKTGANGDITAVRTNHRARSVEVVIKARQLRGSNATVVEIATSAKHRPTFFVVALKTKRHHDISLTKNFDQQIHCNGLRVRRDVKEAVIRVHIPRRCLDNPQWIRTGVGVFMLRVKGAGRERIDVAGKRLLTDRWFRGVARFPLSPKITAGP</sequence>
<dbReference type="EMBL" id="LT629772">
    <property type="protein sequence ID" value="SDT34966.1"/>
    <property type="molecule type" value="Genomic_DNA"/>
</dbReference>
<feature type="chain" id="PRO_5009267928" evidence="1">
    <location>
        <begin position="33"/>
        <end position="208"/>
    </location>
</feature>
<name>A0A1H1ZP09_9ACTN</name>
<proteinExistence type="predicted"/>
<evidence type="ECO:0000313" key="2">
    <source>
        <dbReference type="EMBL" id="SDT34966.1"/>
    </source>
</evidence>
<protein>
    <submittedName>
        <fullName evidence="2">Uncharacterized protein</fullName>
    </submittedName>
</protein>
<accession>A0A1H1ZP09</accession>
<reference evidence="2 3" key="1">
    <citation type="submission" date="2016-10" db="EMBL/GenBank/DDBJ databases">
        <authorList>
            <person name="de Groot N.N."/>
        </authorList>
    </citation>
    <scope>NUCLEOTIDE SEQUENCE [LARGE SCALE GENOMIC DNA]</scope>
    <source>
        <strain evidence="2 3">DSM 21800</strain>
    </source>
</reference>
<dbReference type="RefSeq" id="WP_091529274.1">
    <property type="nucleotide sequence ID" value="NZ_LT629772.1"/>
</dbReference>
<organism evidence="2 3">
    <name type="scientific">Microlunatus soli</name>
    <dbReference type="NCBI Taxonomy" id="630515"/>
    <lineage>
        <taxon>Bacteria</taxon>
        <taxon>Bacillati</taxon>
        <taxon>Actinomycetota</taxon>
        <taxon>Actinomycetes</taxon>
        <taxon>Propionibacteriales</taxon>
        <taxon>Propionibacteriaceae</taxon>
        <taxon>Microlunatus</taxon>
    </lineage>
</organism>
<gene>
    <name evidence="2" type="ORF">SAMN04489812_5325</name>
</gene>
<dbReference type="Proteomes" id="UP000199103">
    <property type="component" value="Chromosome I"/>
</dbReference>
<keyword evidence="1" id="KW-0732">Signal</keyword>